<organism evidence="1 2">
    <name type="scientific">Hymenobacter humi</name>
    <dbReference type="NCBI Taxonomy" id="1411620"/>
    <lineage>
        <taxon>Bacteria</taxon>
        <taxon>Pseudomonadati</taxon>
        <taxon>Bacteroidota</taxon>
        <taxon>Cytophagia</taxon>
        <taxon>Cytophagales</taxon>
        <taxon>Hymenobacteraceae</taxon>
        <taxon>Hymenobacter</taxon>
    </lineage>
</organism>
<dbReference type="Proteomes" id="UP001596513">
    <property type="component" value="Unassembled WGS sequence"/>
</dbReference>
<name>A0ABW2U4H4_9BACT</name>
<keyword evidence="2" id="KW-1185">Reference proteome</keyword>
<evidence type="ECO:0000313" key="1">
    <source>
        <dbReference type="EMBL" id="MFC7667326.1"/>
    </source>
</evidence>
<reference evidence="2" key="1">
    <citation type="journal article" date="2019" name="Int. J. Syst. Evol. Microbiol.">
        <title>The Global Catalogue of Microorganisms (GCM) 10K type strain sequencing project: providing services to taxonomists for standard genome sequencing and annotation.</title>
        <authorList>
            <consortium name="The Broad Institute Genomics Platform"/>
            <consortium name="The Broad Institute Genome Sequencing Center for Infectious Disease"/>
            <person name="Wu L."/>
            <person name="Ma J."/>
        </authorList>
    </citation>
    <scope>NUCLEOTIDE SEQUENCE [LARGE SCALE GENOMIC DNA]</scope>
    <source>
        <strain evidence="2">JCM 19635</strain>
    </source>
</reference>
<sequence length="236" mass="25752">MLVLLGCGCPALAQTAREQAEAQAMYQQANTAASGQALRTALSQQTTGFLGDGSFQFGALRTYDGRYRPITGLRYHVGLQLLEAQDSLDLEKTHLWPAGSLRGFDLGEAGDAEVPLRRFRCRVVKEGTTGTRREFVEILTAVDAGPLVLGWLYSIALVPTPNGKRPLVATLMAGPGTIGAEPLRPLEPNQTAVLRLFGARAEDVRMFALGQHLDFTRPADIARMMDHYNRMVVVVR</sequence>
<proteinExistence type="predicted"/>
<dbReference type="RefSeq" id="WP_380201771.1">
    <property type="nucleotide sequence ID" value="NZ_JBHTEK010000001.1"/>
</dbReference>
<evidence type="ECO:0000313" key="2">
    <source>
        <dbReference type="Proteomes" id="UP001596513"/>
    </source>
</evidence>
<dbReference type="EMBL" id="JBHTEK010000001">
    <property type="protein sequence ID" value="MFC7667326.1"/>
    <property type="molecule type" value="Genomic_DNA"/>
</dbReference>
<gene>
    <name evidence="1" type="ORF">ACFQT0_07810</name>
</gene>
<comment type="caution">
    <text evidence="1">The sequence shown here is derived from an EMBL/GenBank/DDBJ whole genome shotgun (WGS) entry which is preliminary data.</text>
</comment>
<protein>
    <submittedName>
        <fullName evidence="1">Uncharacterized protein</fullName>
    </submittedName>
</protein>
<accession>A0ABW2U4H4</accession>